<evidence type="ECO:0000256" key="1">
    <source>
        <dbReference type="SAM" id="Phobius"/>
    </source>
</evidence>
<protein>
    <submittedName>
        <fullName evidence="2">Uncharacterized protein</fullName>
    </submittedName>
</protein>
<accession>A0A8I1Y506</accession>
<feature type="transmembrane region" description="Helical" evidence="1">
    <location>
        <begin position="241"/>
        <end position="262"/>
    </location>
</feature>
<dbReference type="RefSeq" id="WP_172646728.1">
    <property type="nucleotide sequence ID" value="NZ_CP126026.1"/>
</dbReference>
<dbReference type="EMBL" id="JAFICZ010000001">
    <property type="protein sequence ID" value="MBP1293533.1"/>
    <property type="molecule type" value="Genomic_DNA"/>
</dbReference>
<feature type="transmembrane region" description="Helical" evidence="1">
    <location>
        <begin position="137"/>
        <end position="160"/>
    </location>
</feature>
<organism evidence="2 3">
    <name type="scientific">Bradyrhizobium elkanii</name>
    <dbReference type="NCBI Taxonomy" id="29448"/>
    <lineage>
        <taxon>Bacteria</taxon>
        <taxon>Pseudomonadati</taxon>
        <taxon>Pseudomonadota</taxon>
        <taxon>Alphaproteobacteria</taxon>
        <taxon>Hyphomicrobiales</taxon>
        <taxon>Nitrobacteraceae</taxon>
        <taxon>Bradyrhizobium</taxon>
    </lineage>
</organism>
<name>A0A8I1Y506_BRAEL</name>
<reference evidence="2" key="1">
    <citation type="submission" date="2021-02" db="EMBL/GenBank/DDBJ databases">
        <title>Genomic Encyclopedia of Type Strains, Phase IV (KMG-V): Genome sequencing to study the core and pangenomes of soil and plant-associated prokaryotes.</title>
        <authorList>
            <person name="Whitman W."/>
        </authorList>
    </citation>
    <scope>NUCLEOTIDE SEQUENCE</scope>
    <source>
        <strain evidence="2">USDA 406</strain>
    </source>
</reference>
<feature type="transmembrane region" description="Helical" evidence="1">
    <location>
        <begin position="172"/>
        <end position="189"/>
    </location>
</feature>
<keyword evidence="1" id="KW-0472">Membrane</keyword>
<feature type="transmembrane region" description="Helical" evidence="1">
    <location>
        <begin position="91"/>
        <end position="112"/>
    </location>
</feature>
<sequence length="369" mass="40130">MLPTGQTVDVGLDEVFSETEYFFGSLVARQASDSDPIVKNGLMRKDRTIRTVRIPDVLNAPWSQADFYIFTCRDGSPFKVSEANVRVSPSLYSSILAGRSVFTAYLIAAFAFRPTRPERWIAYLTPIRITSGMDGKASLGTLQILMFSLVVFGLITYFLIKTGLLTDVSSTVLLLLGIAGVGSTVAKGADLSRTTITPENRAWLLRKRWLPSNVNPTTNDAHWRDLFSTDGEFDVYRYQSFIFSLAAGGALIIGGVTQLSSFEIPQTLLGILGLSHVVYIGGKLVTPTSMADLNKMIGELREAEKKFRSSSIAANNGVLPASLTTAVVPATQAAYDAYLTLAPDVATLFTAQTNVPVPPPTNILTRDRL</sequence>
<dbReference type="AlphaFoldDB" id="A0A8I1Y506"/>
<keyword evidence="1" id="KW-0812">Transmembrane</keyword>
<evidence type="ECO:0000313" key="3">
    <source>
        <dbReference type="Proteomes" id="UP000673383"/>
    </source>
</evidence>
<comment type="caution">
    <text evidence="2">The sequence shown here is derived from an EMBL/GenBank/DDBJ whole genome shotgun (WGS) entry which is preliminary data.</text>
</comment>
<evidence type="ECO:0000313" key="2">
    <source>
        <dbReference type="EMBL" id="MBP1293533.1"/>
    </source>
</evidence>
<gene>
    <name evidence="2" type="ORF">JOH49_003286</name>
</gene>
<proteinExistence type="predicted"/>
<dbReference type="Proteomes" id="UP000673383">
    <property type="component" value="Unassembled WGS sequence"/>
</dbReference>
<keyword evidence="1" id="KW-1133">Transmembrane helix</keyword>